<sequence length="483" mass="52947">MNKKIFSLIGISVASLFYAQDVSAIRNTLDVYSGYTPPTGTSRYMSMAGSMGALGGDLSTIESNPAGVGVAIINEINATLGVTSYTNTSTLGSGSLDQTFKKTNLTQAGALVVFEPFDSKWKFVNIGLNYKYRDLDSYIRTPENHSISDAVSYTNSTEQNVQDELLYDGHAYNRVGRSSVLSFAVGGNYDNQWYLGGGLNFYSADLEQGDFFRLMMKSNGDTAIYEKQDTPYQESSNGVSISAGVIRKLDGGLRLGLSLQSPTWWNINRSYNHYYLDNNAIVSDVYDSSRRLSSPTKVGLSAAYVPNKNFAINVDYTLGVSKPKYTSDLDNEVTTQLNEFFRKVYKNQSEVKVGAEYRYQGFRLRGGYAYQSNPFSNASLGVISNNGSGIEDKSYNDLYAGSVKTLAAGLGYDFKSFYVDLAYQNVTSNYSNPFFGGRYAVESANGLGLPVPNIDGLDNGNASIVSKVKHNRSNLLLTLGLRF</sequence>
<dbReference type="RefSeq" id="WP_092736222.1">
    <property type="nucleotide sequence ID" value="NZ_FNAS01000005.1"/>
</dbReference>
<gene>
    <name evidence="2" type="ORF">SAMN05421544_10544</name>
</gene>
<organism evidence="2 3">
    <name type="scientific">Riemerella columbipharyngis</name>
    <dbReference type="NCBI Taxonomy" id="1071918"/>
    <lineage>
        <taxon>Bacteria</taxon>
        <taxon>Pseudomonadati</taxon>
        <taxon>Bacteroidota</taxon>
        <taxon>Flavobacteriia</taxon>
        <taxon>Flavobacteriales</taxon>
        <taxon>Weeksellaceae</taxon>
        <taxon>Riemerella</taxon>
    </lineage>
</organism>
<accession>A0A1G7B8G8</accession>
<keyword evidence="3" id="KW-1185">Reference proteome</keyword>
<evidence type="ECO:0008006" key="4">
    <source>
        <dbReference type="Google" id="ProtNLM"/>
    </source>
</evidence>
<name>A0A1G7B8G8_9FLAO</name>
<dbReference type="Gene3D" id="2.40.160.60">
    <property type="entry name" value="Outer membrane protein transport protein (OMPP1/FadL/TodX)"/>
    <property type="match status" value="1"/>
</dbReference>
<keyword evidence="1" id="KW-0732">Signal</keyword>
<proteinExistence type="predicted"/>
<protein>
    <recommendedName>
        <fullName evidence="4">Long-chain fatty acid transport protein</fullName>
    </recommendedName>
</protein>
<evidence type="ECO:0000313" key="3">
    <source>
        <dbReference type="Proteomes" id="UP000198517"/>
    </source>
</evidence>
<dbReference type="AlphaFoldDB" id="A0A1G7B8G8"/>
<feature type="chain" id="PRO_5011683599" description="Long-chain fatty acid transport protein" evidence="1">
    <location>
        <begin position="20"/>
        <end position="483"/>
    </location>
</feature>
<dbReference type="Proteomes" id="UP000198517">
    <property type="component" value="Unassembled WGS sequence"/>
</dbReference>
<feature type="signal peptide" evidence="1">
    <location>
        <begin position="1"/>
        <end position="19"/>
    </location>
</feature>
<reference evidence="2 3" key="1">
    <citation type="submission" date="2016-10" db="EMBL/GenBank/DDBJ databases">
        <authorList>
            <person name="de Groot N.N."/>
        </authorList>
    </citation>
    <scope>NUCLEOTIDE SEQUENCE [LARGE SCALE GENOMIC DNA]</scope>
    <source>
        <strain evidence="2 3">DSM 24015</strain>
    </source>
</reference>
<dbReference type="OrthoDB" id="9765571at2"/>
<dbReference type="EMBL" id="FNAS01000005">
    <property type="protein sequence ID" value="SDE22606.1"/>
    <property type="molecule type" value="Genomic_DNA"/>
</dbReference>
<dbReference type="SUPFAM" id="SSF56935">
    <property type="entry name" value="Porins"/>
    <property type="match status" value="1"/>
</dbReference>
<evidence type="ECO:0000313" key="2">
    <source>
        <dbReference type="EMBL" id="SDE22606.1"/>
    </source>
</evidence>
<dbReference type="STRING" id="1071918.SAMN05421544_10544"/>
<evidence type="ECO:0000256" key="1">
    <source>
        <dbReference type="SAM" id="SignalP"/>
    </source>
</evidence>